<dbReference type="SUPFAM" id="SSF53756">
    <property type="entry name" value="UDP-Glycosyltransferase/glycogen phosphorylase"/>
    <property type="match status" value="1"/>
</dbReference>
<keyword evidence="2" id="KW-0328">Glycosyltransferase</keyword>
<gene>
    <name evidence="6" type="ORF">SAMN05216553_108286</name>
</gene>
<dbReference type="PANTHER" id="PTHR48050">
    <property type="entry name" value="STEROL 3-BETA-GLUCOSYLTRANSFERASE"/>
    <property type="match status" value="1"/>
</dbReference>
<sequence length="380" mass="40363">MPILTNMRILFSGVPQHGHLLPLFPLARAFRDRGHEVAVLTAAGMAPVVEAQGLRHLPAGPLPDVLFAEVARRTGADPATAPTPEAVAEFFAGTRLDLTADEALAAAGDFRPDLVVADLCDFVGPLVAAAAGVPVATLAYGPPLPPVFTDAMEALARVRHEARGLPWQPRKWLLDTWPPSMRSGEWRQPEGWLALRPEPFREPRAAEGPVLPAPVKHRVLVTFGTYFGDPATLSPLVRALSTLDVEVVVTLGLLARADQFDVDRERVTFVGFTPMEDLLGGVDVVVTHGGAGTTAAALAKGVPLVVLPQGADQFLQAERTTAARTGIALDPPAQTPEALVDAVRRVLDDVSYRENAAAVAKEIAAMPDAHEIAAALESRL</sequence>
<evidence type="ECO:0000313" key="6">
    <source>
        <dbReference type="EMBL" id="SDG48500.1"/>
    </source>
</evidence>
<dbReference type="STRING" id="200378.SAMN05216553_108286"/>
<evidence type="ECO:0000256" key="1">
    <source>
        <dbReference type="ARBA" id="ARBA00006962"/>
    </source>
</evidence>
<comment type="similarity">
    <text evidence="1">Belongs to the glycosyltransferase 28 family.</text>
</comment>
<evidence type="ECO:0000259" key="4">
    <source>
        <dbReference type="Pfam" id="PF06722"/>
    </source>
</evidence>
<dbReference type="Pfam" id="PF21036">
    <property type="entry name" value="EryCIII-like_N"/>
    <property type="match status" value="1"/>
</dbReference>
<feature type="domain" description="Erythromycin biosynthesis protein CIII-like N-terminal" evidence="5">
    <location>
        <begin position="29"/>
        <end position="160"/>
    </location>
</feature>
<dbReference type="InterPro" id="IPR050426">
    <property type="entry name" value="Glycosyltransferase_28"/>
</dbReference>
<evidence type="ECO:0000256" key="2">
    <source>
        <dbReference type="ARBA" id="ARBA00022676"/>
    </source>
</evidence>
<dbReference type="Proteomes" id="UP000199623">
    <property type="component" value="Unassembled WGS sequence"/>
</dbReference>
<dbReference type="AlphaFoldDB" id="A0A1G7UP51"/>
<evidence type="ECO:0000259" key="5">
    <source>
        <dbReference type="Pfam" id="PF21036"/>
    </source>
</evidence>
<dbReference type="GO" id="GO:0017000">
    <property type="term" value="P:antibiotic biosynthetic process"/>
    <property type="evidence" value="ECO:0007669"/>
    <property type="project" value="UniProtKB-ARBA"/>
</dbReference>
<reference evidence="7" key="1">
    <citation type="submission" date="2016-10" db="EMBL/GenBank/DDBJ databases">
        <authorList>
            <person name="Varghese N."/>
            <person name="Submissions S."/>
        </authorList>
    </citation>
    <scope>NUCLEOTIDE SEQUENCE [LARGE SCALE GENOMIC DNA]</scope>
    <source>
        <strain evidence="7">CGMCC 4.3506</strain>
    </source>
</reference>
<dbReference type="Pfam" id="PF06722">
    <property type="entry name" value="EryCIII-like_C"/>
    <property type="match status" value="1"/>
</dbReference>
<dbReference type="Gene3D" id="3.40.50.2000">
    <property type="entry name" value="Glycogen Phosphorylase B"/>
    <property type="match status" value="2"/>
</dbReference>
<evidence type="ECO:0000313" key="7">
    <source>
        <dbReference type="Proteomes" id="UP000199623"/>
    </source>
</evidence>
<evidence type="ECO:0000256" key="3">
    <source>
        <dbReference type="ARBA" id="ARBA00022679"/>
    </source>
</evidence>
<dbReference type="CDD" id="cd03784">
    <property type="entry name" value="GT1_Gtf-like"/>
    <property type="match status" value="1"/>
</dbReference>
<feature type="domain" description="Erythromycin biosynthesis protein CIII-like C-terminal" evidence="4">
    <location>
        <begin position="237"/>
        <end position="377"/>
    </location>
</feature>
<dbReference type="PANTHER" id="PTHR48050:SF13">
    <property type="entry name" value="STEROL 3-BETA-GLUCOSYLTRANSFERASE UGT80A2"/>
    <property type="match status" value="1"/>
</dbReference>
<keyword evidence="3 6" id="KW-0808">Transferase</keyword>
<dbReference type="GO" id="GO:0016758">
    <property type="term" value="F:hexosyltransferase activity"/>
    <property type="evidence" value="ECO:0007669"/>
    <property type="project" value="UniProtKB-ARBA"/>
</dbReference>
<organism evidence="6 7">
    <name type="scientific">Lentzea fradiae</name>
    <dbReference type="NCBI Taxonomy" id="200378"/>
    <lineage>
        <taxon>Bacteria</taxon>
        <taxon>Bacillati</taxon>
        <taxon>Actinomycetota</taxon>
        <taxon>Actinomycetes</taxon>
        <taxon>Pseudonocardiales</taxon>
        <taxon>Pseudonocardiaceae</taxon>
        <taxon>Lentzea</taxon>
    </lineage>
</organism>
<accession>A0A1G7UP51</accession>
<proteinExistence type="inferred from homology"/>
<dbReference type="GO" id="GO:0008194">
    <property type="term" value="F:UDP-glycosyltransferase activity"/>
    <property type="evidence" value="ECO:0007669"/>
    <property type="project" value="InterPro"/>
</dbReference>
<protein>
    <submittedName>
        <fullName evidence="6">UDP:flavonoid glycosyltransferase YjiC, YdhE family</fullName>
    </submittedName>
</protein>
<dbReference type="InterPro" id="IPR002213">
    <property type="entry name" value="UDP_glucos_trans"/>
</dbReference>
<name>A0A1G7UP51_9PSEU</name>
<dbReference type="InterPro" id="IPR010610">
    <property type="entry name" value="EryCIII-like_C"/>
</dbReference>
<dbReference type="EMBL" id="FNCC01000008">
    <property type="protein sequence ID" value="SDG48500.1"/>
    <property type="molecule type" value="Genomic_DNA"/>
</dbReference>
<dbReference type="InterPro" id="IPR048284">
    <property type="entry name" value="EryCIII-like_N"/>
</dbReference>
<keyword evidence="7" id="KW-1185">Reference proteome</keyword>